<dbReference type="Pfam" id="PF19314">
    <property type="entry name" value="DUF5917"/>
    <property type="match status" value="1"/>
</dbReference>
<evidence type="ECO:0000259" key="3">
    <source>
        <dbReference type="Pfam" id="PF19314"/>
    </source>
</evidence>
<feature type="domain" description="FHF complex subunit HOOK-interacting protein C-terminal" evidence="3">
    <location>
        <begin position="737"/>
        <end position="790"/>
    </location>
</feature>
<gene>
    <name evidence="4" type="ORF">CYLTODRAFT_487668</name>
</gene>
<feature type="compositionally biased region" description="Basic and acidic residues" evidence="2">
    <location>
        <begin position="520"/>
        <end position="540"/>
    </location>
</feature>
<feature type="region of interest" description="Disordered" evidence="2">
    <location>
        <begin position="514"/>
        <end position="548"/>
    </location>
</feature>
<name>A0A0D7BMS9_9AGAR</name>
<feature type="region of interest" description="Disordered" evidence="2">
    <location>
        <begin position="357"/>
        <end position="389"/>
    </location>
</feature>
<dbReference type="Pfam" id="PF10257">
    <property type="entry name" value="RAI16-like"/>
    <property type="match status" value="1"/>
</dbReference>
<dbReference type="OrthoDB" id="5350595at2759"/>
<sequence>MDYFSKFLRPASGARAAPKRAPDLAQELHRAWTVVKDTLEQPDEAQLRRGIQSTVVPAQLRAMVDTLVSESTRIEEGMTGACMEYLLKNDVLGTLVRLSEADLPAGIQAEVLRTIQNMVVLLDEQFLVHSVVHRAVLRLLRNCAGDDLQDQMAYIGSGGGRARVGAAMGAVSEPSEYEEDLVNLLCILCSRIRTYRELLMIFFHDKHWGGSGRLFAVEEEDEGDEDADEEKEYMEKLGHKRDESSSIASSGKPEYEFLLFNYLLRFVHREGQIGDFARAGLLFLIDVAMSATKEREADTQNEGKDHRADPVSEAATALAEYILDGDFSQVLGAGLGAVYSLLPGKLYFPRVMMSEREEEEDEPLVEGDYAPGEGPEWGYGAPGDKRAEDVEDATSPDVRARLDHFLKMLEFLEDVVRRNAVGDSGTGERATATQQGGGAQERTQGEGVQGQLVRAILGAVRTSFLENVLYPTILECSDADGSAVAVMAYLDGMVRTVGHGQLGRVLLDFLMSEQDEDDGEREKERQLKEQKERAEREKMSKRERRKSSAMTLLEMEAPATGRQTDYFTSLGRFTLQDLVLTNLKSGKQDAVGQALQLMHTLLEVHPAMCVDKMLSVERIPASVELDLGIPVLGLVGGVSSDSDEEDDDDYLFGGESRPKKHVPRMGLPQTTYATHEREMGLYLALVSRVDPAHGPGDAFSTGYEHYLRDALTRMSEAMAAGDEEEEATPPHKLNTADPVLKTLLAALGRFFANEPRTNVALTGVLAALAAHPRRSLAGWLTFDSDSASSSEPPLPSVASLPSAGLFGQPQYSSAGGEGYDTDTSADFPTADALARETVYLPAASIGDKATRPAVHTLLHALVSQLERYRELVPGFDGYLRERRQGLLFAENLSDAIGGEGLPSTGGGFDGIGILRDLKDVVAETFTPSSSSPSPSKNSGGGLVGLFTPKRRKTKGSADLGRSVSGSLGSGGGRASPSSTRGIKASSRPGSISSSTAGEVYASPFVPHYRKTKGVRVEPLVVEQEKAPVFSTGAELGGFEDPEDAFGEKAAKEHRHVKSGSVGSWGDGVSWDSASGKKKGEGEGEMDVSLSHVLDNVVILEEGIKELVAIIHARRSLGVDAVRYL</sequence>
<dbReference type="InterPro" id="IPR045669">
    <property type="entry name" value="FHIP_C"/>
</dbReference>
<dbReference type="InterPro" id="IPR019384">
    <property type="entry name" value="FHIP"/>
</dbReference>
<dbReference type="AlphaFoldDB" id="A0A0D7BMS9"/>
<protein>
    <recommendedName>
        <fullName evidence="3">FHF complex subunit HOOK-interacting protein C-terminal domain-containing protein</fullName>
    </recommendedName>
</protein>
<proteinExistence type="inferred from homology"/>
<keyword evidence="5" id="KW-1185">Reference proteome</keyword>
<evidence type="ECO:0000256" key="1">
    <source>
        <dbReference type="ARBA" id="ARBA00024336"/>
    </source>
</evidence>
<evidence type="ECO:0000313" key="5">
    <source>
        <dbReference type="Proteomes" id="UP000054007"/>
    </source>
</evidence>
<feature type="region of interest" description="Disordered" evidence="2">
    <location>
        <begin position="924"/>
        <end position="996"/>
    </location>
</feature>
<evidence type="ECO:0000313" key="4">
    <source>
        <dbReference type="EMBL" id="KIY70901.1"/>
    </source>
</evidence>
<dbReference type="Proteomes" id="UP000054007">
    <property type="component" value="Unassembled WGS sequence"/>
</dbReference>
<dbReference type="EMBL" id="KN880461">
    <property type="protein sequence ID" value="KIY70901.1"/>
    <property type="molecule type" value="Genomic_DNA"/>
</dbReference>
<dbReference type="STRING" id="1314674.A0A0D7BMS9"/>
<dbReference type="PANTHER" id="PTHR21705:SF11">
    <property type="entry name" value="FHIP FAMILY PROTEIN CG3558"/>
    <property type="match status" value="1"/>
</dbReference>
<feature type="region of interest" description="Disordered" evidence="2">
    <location>
        <begin position="422"/>
        <end position="446"/>
    </location>
</feature>
<accession>A0A0D7BMS9</accession>
<organism evidence="4 5">
    <name type="scientific">Cylindrobasidium torrendii FP15055 ss-10</name>
    <dbReference type="NCBI Taxonomy" id="1314674"/>
    <lineage>
        <taxon>Eukaryota</taxon>
        <taxon>Fungi</taxon>
        <taxon>Dikarya</taxon>
        <taxon>Basidiomycota</taxon>
        <taxon>Agaricomycotina</taxon>
        <taxon>Agaricomycetes</taxon>
        <taxon>Agaricomycetidae</taxon>
        <taxon>Agaricales</taxon>
        <taxon>Marasmiineae</taxon>
        <taxon>Physalacriaceae</taxon>
        <taxon>Cylindrobasidium</taxon>
    </lineage>
</organism>
<evidence type="ECO:0000256" key="2">
    <source>
        <dbReference type="SAM" id="MobiDB-lite"/>
    </source>
</evidence>
<dbReference type="PANTHER" id="PTHR21705">
    <property type="entry name" value="RAI16 PROTEIN-RELATED"/>
    <property type="match status" value="1"/>
</dbReference>
<reference evidence="4 5" key="1">
    <citation type="journal article" date="2015" name="Fungal Genet. Biol.">
        <title>Evolution of novel wood decay mechanisms in Agaricales revealed by the genome sequences of Fistulina hepatica and Cylindrobasidium torrendii.</title>
        <authorList>
            <person name="Floudas D."/>
            <person name="Held B.W."/>
            <person name="Riley R."/>
            <person name="Nagy L.G."/>
            <person name="Koehler G."/>
            <person name="Ransdell A.S."/>
            <person name="Younus H."/>
            <person name="Chow J."/>
            <person name="Chiniquy J."/>
            <person name="Lipzen A."/>
            <person name="Tritt A."/>
            <person name="Sun H."/>
            <person name="Haridas S."/>
            <person name="LaButti K."/>
            <person name="Ohm R.A."/>
            <person name="Kues U."/>
            <person name="Blanchette R.A."/>
            <person name="Grigoriev I.V."/>
            <person name="Minto R.E."/>
            <person name="Hibbett D.S."/>
        </authorList>
    </citation>
    <scope>NUCLEOTIDE SEQUENCE [LARGE SCALE GENOMIC DNA]</scope>
    <source>
        <strain evidence="4 5">FP15055 ss-10</strain>
    </source>
</reference>
<comment type="similarity">
    <text evidence="1">Belongs to the FHIP family.</text>
</comment>
<feature type="compositionally biased region" description="Polar residues" evidence="2">
    <location>
        <begin position="987"/>
        <end position="996"/>
    </location>
</feature>